<dbReference type="SUPFAM" id="SSF116726">
    <property type="entry name" value="TrkA C-terminal domain-like"/>
    <property type="match status" value="1"/>
</dbReference>
<dbReference type="InterPro" id="IPR003148">
    <property type="entry name" value="RCK_N"/>
</dbReference>
<dbReference type="Gene3D" id="3.40.50.720">
    <property type="entry name" value="NAD(P)-binding Rossmann-like Domain"/>
    <property type="match status" value="1"/>
</dbReference>
<protein>
    <submittedName>
        <fullName evidence="3">Potassium transporter TrkA</fullName>
    </submittedName>
</protein>
<sequence length="216" mass="24196">MKSVLVVGLGRFGRHMAAKLIEEGNEVLAVDINEERVNDALDLVTNAQIGDTTNEHFIASLGVGNFDLCVVAIGDNFQSSLETTALLKDYGAPFVLSRANRDVHAKFLLRNGADKVVYPEREMAERLAVKFGTENIFDYIELTPDYSIYEIPVPVPWVGKSIVEKGVRNKYHISILAVKEQEEIYPLPRPEYVFRGSETLIIMGHYKDVRALAKAR</sequence>
<name>A0A1C7IH30_9FIRM</name>
<feature type="domain" description="RCK N-terminal" evidence="1">
    <location>
        <begin position="1"/>
        <end position="117"/>
    </location>
</feature>
<evidence type="ECO:0000313" key="3">
    <source>
        <dbReference type="EMBL" id="ANU78368.1"/>
    </source>
</evidence>
<proteinExistence type="predicted"/>
<dbReference type="InterPro" id="IPR006037">
    <property type="entry name" value="RCK_C"/>
</dbReference>
<dbReference type="GO" id="GO:0006813">
    <property type="term" value="P:potassium ion transport"/>
    <property type="evidence" value="ECO:0007669"/>
    <property type="project" value="InterPro"/>
</dbReference>
<dbReference type="GO" id="GO:0008324">
    <property type="term" value="F:monoatomic cation transmembrane transporter activity"/>
    <property type="evidence" value="ECO:0007669"/>
    <property type="project" value="InterPro"/>
</dbReference>
<dbReference type="KEGG" id="byl:A4V09_23025"/>
<dbReference type="PROSITE" id="PS51202">
    <property type="entry name" value="RCK_C"/>
    <property type="match status" value="1"/>
</dbReference>
<dbReference type="STRING" id="1796616.A4V09_23025"/>
<dbReference type="PANTHER" id="PTHR43833:SF7">
    <property type="entry name" value="KTR SYSTEM POTASSIUM UPTAKE PROTEIN C"/>
    <property type="match status" value="1"/>
</dbReference>
<dbReference type="AlphaFoldDB" id="A0A1C7IH30"/>
<organism evidence="3 4">
    <name type="scientific">Blautia pseudococcoides</name>
    <dbReference type="NCBI Taxonomy" id="1796616"/>
    <lineage>
        <taxon>Bacteria</taxon>
        <taxon>Bacillati</taxon>
        <taxon>Bacillota</taxon>
        <taxon>Clostridia</taxon>
        <taxon>Lachnospirales</taxon>
        <taxon>Lachnospiraceae</taxon>
        <taxon>Blautia</taxon>
    </lineage>
</organism>
<evidence type="ECO:0000259" key="1">
    <source>
        <dbReference type="PROSITE" id="PS51201"/>
    </source>
</evidence>
<evidence type="ECO:0000313" key="4">
    <source>
        <dbReference type="Proteomes" id="UP000092574"/>
    </source>
</evidence>
<dbReference type="Pfam" id="PF02254">
    <property type="entry name" value="TrkA_N"/>
    <property type="match status" value="1"/>
</dbReference>
<dbReference type="OrthoDB" id="9776294at2"/>
<feature type="domain" description="RCK C-terminal" evidence="2">
    <location>
        <begin position="134"/>
        <end position="216"/>
    </location>
</feature>
<keyword evidence="4" id="KW-1185">Reference proteome</keyword>
<dbReference type="InterPro" id="IPR036721">
    <property type="entry name" value="RCK_C_sf"/>
</dbReference>
<dbReference type="PROSITE" id="PS51201">
    <property type="entry name" value="RCK_N"/>
    <property type="match status" value="1"/>
</dbReference>
<evidence type="ECO:0000259" key="2">
    <source>
        <dbReference type="PROSITE" id="PS51202"/>
    </source>
</evidence>
<dbReference type="Gene3D" id="3.30.70.1450">
    <property type="entry name" value="Regulator of K+ conductance, C-terminal domain"/>
    <property type="match status" value="1"/>
</dbReference>
<dbReference type="EMBL" id="CP015405">
    <property type="protein sequence ID" value="ANU78368.1"/>
    <property type="molecule type" value="Genomic_DNA"/>
</dbReference>
<dbReference type="Pfam" id="PF02080">
    <property type="entry name" value="TrkA_C"/>
    <property type="match status" value="1"/>
</dbReference>
<dbReference type="InterPro" id="IPR036291">
    <property type="entry name" value="NAD(P)-bd_dom_sf"/>
</dbReference>
<dbReference type="InterPro" id="IPR050721">
    <property type="entry name" value="Trk_Ktr_HKT_K-transport"/>
</dbReference>
<reference evidence="3" key="1">
    <citation type="submission" date="2017-04" db="EMBL/GenBank/DDBJ databases">
        <title>Complete Genome Sequences of Twelve Strains of a Stable Defined Moderately Diverse Mouse Microbiota 2 (sDMDMm2).</title>
        <authorList>
            <person name="Uchimura Y."/>
            <person name="Wyss M."/>
            <person name="Brugiroux S."/>
            <person name="Limenitakis J.P."/>
            <person name="Stecher B."/>
            <person name="McCoy K.D."/>
            <person name="Macpherson A.J."/>
        </authorList>
    </citation>
    <scope>NUCLEOTIDE SEQUENCE</scope>
    <source>
        <strain evidence="3">YL58</strain>
    </source>
</reference>
<gene>
    <name evidence="3" type="ORF">A4V09_23025</name>
</gene>
<dbReference type="SUPFAM" id="SSF51735">
    <property type="entry name" value="NAD(P)-binding Rossmann-fold domains"/>
    <property type="match status" value="1"/>
</dbReference>
<dbReference type="PANTHER" id="PTHR43833">
    <property type="entry name" value="POTASSIUM CHANNEL PROTEIN 2-RELATED-RELATED"/>
    <property type="match status" value="1"/>
</dbReference>
<dbReference type="Proteomes" id="UP000092574">
    <property type="component" value="Chromosome"/>
</dbReference>
<accession>A0A1C7IH30</accession>
<dbReference type="RefSeq" id="WP_065544451.1">
    <property type="nucleotide sequence ID" value="NZ_CP015405.2"/>
</dbReference>